<dbReference type="EMBL" id="CM000851">
    <property type="protein sequence ID" value="KRG98999.1"/>
    <property type="molecule type" value="Genomic_DNA"/>
</dbReference>
<dbReference type="PaxDb" id="3847-GLYMA18G13840.3"/>
<dbReference type="STRING" id="3847.A0A0R0F8K4"/>
<keyword evidence="3" id="KW-0012">Acyltransferase</keyword>
<evidence type="ECO:0000256" key="1">
    <source>
        <dbReference type="ARBA" id="ARBA00009861"/>
    </source>
</evidence>
<reference evidence="4 5" key="1">
    <citation type="journal article" date="2010" name="Nature">
        <title>Genome sequence of the palaeopolyploid soybean.</title>
        <authorList>
            <person name="Schmutz J."/>
            <person name="Cannon S.B."/>
            <person name="Schlueter J."/>
            <person name="Ma J."/>
            <person name="Mitros T."/>
            <person name="Nelson W."/>
            <person name="Hyten D.L."/>
            <person name="Song Q."/>
            <person name="Thelen J.J."/>
            <person name="Cheng J."/>
            <person name="Xu D."/>
            <person name="Hellsten U."/>
            <person name="May G.D."/>
            <person name="Yu Y."/>
            <person name="Sakurai T."/>
            <person name="Umezawa T."/>
            <person name="Bhattacharyya M.K."/>
            <person name="Sandhu D."/>
            <person name="Valliyodan B."/>
            <person name="Lindquist E."/>
            <person name="Peto M."/>
            <person name="Grant D."/>
            <person name="Shu S."/>
            <person name="Goodstein D."/>
            <person name="Barry K."/>
            <person name="Futrell-Griggs M."/>
            <person name="Abernathy B."/>
            <person name="Du J."/>
            <person name="Tian Z."/>
            <person name="Zhu L."/>
            <person name="Gill N."/>
            <person name="Joshi T."/>
            <person name="Libault M."/>
            <person name="Sethuraman A."/>
            <person name="Zhang X.-C."/>
            <person name="Shinozaki K."/>
            <person name="Nguyen H.T."/>
            <person name="Wing R.A."/>
            <person name="Cregan P."/>
            <person name="Specht J."/>
            <person name="Grimwood J."/>
            <person name="Rokhsar D."/>
            <person name="Stacey G."/>
            <person name="Shoemaker R.C."/>
            <person name="Jackson S.A."/>
        </authorList>
    </citation>
    <scope>NUCLEOTIDE SEQUENCE [LARGE SCALE GENOMIC DNA]</scope>
    <source>
        <strain evidence="5">cv. Williams 82</strain>
        <tissue evidence="4">Callus</tissue>
    </source>
</reference>
<sequence>MGLNTFKSYFLYIDVRMMQSSRKHIRSKPFTKMVTIKASYTVLPNEPTPEGLLWLSDIDQVARLRHTPTIYIFHAKHNHDTLIERMRNSLSKILVHYYPIAGRLRRIEGSGRLELDCNAKGVVLLEAESTKTLDDYGDFLRESIKDLVPTVDYTSPIEELPSLLVQVTTFHGGKSFAIGVALCHILCDGVGAIQFINSWAKLARGDTLEPHEMPFLDRTVLKFPHPLSPPRFDHLEFKPLPLILGRSDNTVEKNKKVDATLLKLTPEQVGKLKKKANDDSTKEGSRPYSRFEAIAAHIWRCASKARKLDKNQPTLVRFNADIRNRLIPPLPKNYFGNALSLTTASCHVGDVISNSLSYAAQKIREAIEVVTYEYIWSQIDVIRGQEQLDNARALFFGQNEGKDALFYGNPNLLITSWMSMPMHEADFGWGKPVYLGLGSVSTQDRALIIQSPDGDGSIILSIHFQMEHMQLFKKYFYEDM</sequence>
<dbReference type="InterPro" id="IPR050317">
    <property type="entry name" value="Plant_Fungal_Acyltransferase"/>
</dbReference>
<dbReference type="OMA" id="YHAKHNH"/>
<evidence type="ECO:0000313" key="6">
    <source>
        <dbReference type="Proteomes" id="UP000008827"/>
    </source>
</evidence>
<dbReference type="FunFam" id="3.30.559.10:FF:000008">
    <property type="entry name" value="Tryptamine hydroxycinnamoyl transferase"/>
    <property type="match status" value="1"/>
</dbReference>
<organism evidence="4">
    <name type="scientific">Glycine max</name>
    <name type="common">Soybean</name>
    <name type="synonym">Glycine hispida</name>
    <dbReference type="NCBI Taxonomy" id="3847"/>
    <lineage>
        <taxon>Eukaryota</taxon>
        <taxon>Viridiplantae</taxon>
        <taxon>Streptophyta</taxon>
        <taxon>Embryophyta</taxon>
        <taxon>Tracheophyta</taxon>
        <taxon>Spermatophyta</taxon>
        <taxon>Magnoliopsida</taxon>
        <taxon>eudicotyledons</taxon>
        <taxon>Gunneridae</taxon>
        <taxon>Pentapetalae</taxon>
        <taxon>rosids</taxon>
        <taxon>fabids</taxon>
        <taxon>Fabales</taxon>
        <taxon>Fabaceae</taxon>
        <taxon>Papilionoideae</taxon>
        <taxon>50 kb inversion clade</taxon>
        <taxon>NPAAA clade</taxon>
        <taxon>indigoferoid/millettioid clade</taxon>
        <taxon>Phaseoleae</taxon>
        <taxon>Glycine</taxon>
        <taxon>Glycine subgen. Soja</taxon>
    </lineage>
</organism>
<dbReference type="Pfam" id="PF02458">
    <property type="entry name" value="Transferase"/>
    <property type="match status" value="1"/>
</dbReference>
<dbReference type="PANTHER" id="PTHR31642">
    <property type="entry name" value="TRICHOTHECENE 3-O-ACETYLTRANSFERASE"/>
    <property type="match status" value="1"/>
</dbReference>
<reference evidence="5" key="2">
    <citation type="submission" date="2018-02" db="UniProtKB">
        <authorList>
            <consortium name="EnsemblPlants"/>
        </authorList>
    </citation>
    <scope>IDENTIFICATION</scope>
    <source>
        <strain evidence="5">Williams 82</strain>
    </source>
</reference>
<dbReference type="PANTHER" id="PTHR31642:SF175">
    <property type="entry name" value="SPERMIDINE HYDROXYCINNAMOYL TRANSFERASE"/>
    <property type="match status" value="1"/>
</dbReference>
<evidence type="ECO:0000256" key="2">
    <source>
        <dbReference type="ARBA" id="ARBA00022679"/>
    </source>
</evidence>
<evidence type="ECO:0000256" key="3">
    <source>
        <dbReference type="ARBA" id="ARBA00023315"/>
    </source>
</evidence>
<dbReference type="InterPro" id="IPR023213">
    <property type="entry name" value="CAT-like_dom_sf"/>
</dbReference>
<protein>
    <submittedName>
        <fullName evidence="4 5">Uncharacterized protein</fullName>
    </submittedName>
</protein>
<dbReference type="AlphaFoldDB" id="A0A0R0F8K4"/>
<proteinExistence type="inferred from homology"/>
<evidence type="ECO:0000313" key="5">
    <source>
        <dbReference type="EnsemblPlants" id="KRG98999"/>
    </source>
</evidence>
<dbReference type="EnsemblPlants" id="KRG98999">
    <property type="protein sequence ID" value="KRG98999"/>
    <property type="gene ID" value="GLYMA_18G113100"/>
</dbReference>
<accession>A0A0R0F8K4</accession>
<dbReference type="Gramene" id="KRG98999">
    <property type="protein sequence ID" value="KRG98999"/>
    <property type="gene ID" value="GLYMA_18G113100"/>
</dbReference>
<reference evidence="4" key="3">
    <citation type="submission" date="2018-07" db="EMBL/GenBank/DDBJ databases">
        <title>WGS assembly of Glycine max.</title>
        <authorList>
            <person name="Schmutz J."/>
            <person name="Cannon S."/>
            <person name="Schlueter J."/>
            <person name="Ma J."/>
            <person name="Mitros T."/>
            <person name="Nelson W."/>
            <person name="Hyten D."/>
            <person name="Song Q."/>
            <person name="Thelen J."/>
            <person name="Cheng J."/>
            <person name="Xu D."/>
            <person name="Hellsten U."/>
            <person name="May G."/>
            <person name="Yu Y."/>
            <person name="Sakurai T."/>
            <person name="Umezawa T."/>
            <person name="Bhattacharyya M."/>
            <person name="Sandhu D."/>
            <person name="Valliyodan B."/>
            <person name="Lindquist E."/>
            <person name="Peto M."/>
            <person name="Grant D."/>
            <person name="Shu S."/>
            <person name="Goodstein D."/>
            <person name="Barry K."/>
            <person name="Futrell-Griggs M."/>
            <person name="Abernathy B."/>
            <person name="Du J."/>
            <person name="Tian Z."/>
            <person name="Zhu L."/>
            <person name="Gill N."/>
            <person name="Joshi T."/>
            <person name="Libault M."/>
            <person name="Sethuraman A."/>
            <person name="Zhang X."/>
            <person name="Shinozaki K."/>
            <person name="Nguyen H."/>
            <person name="Wing R."/>
            <person name="Cregan P."/>
            <person name="Specht J."/>
            <person name="Grimwood J."/>
            <person name="Rokhsar D."/>
            <person name="Stacey G."/>
            <person name="Shoemaker R."/>
            <person name="Jackson S."/>
        </authorList>
    </citation>
    <scope>NUCLEOTIDE SEQUENCE</scope>
    <source>
        <tissue evidence="4">Callus</tissue>
    </source>
</reference>
<dbReference type="SMR" id="A0A0R0F8K4"/>
<dbReference type="Proteomes" id="UP000008827">
    <property type="component" value="Chromosome 18"/>
</dbReference>
<comment type="similarity">
    <text evidence="1">Belongs to the plant acyltransferase family.</text>
</comment>
<dbReference type="Gene3D" id="3.30.559.10">
    <property type="entry name" value="Chloramphenicol acetyltransferase-like domain"/>
    <property type="match status" value="2"/>
</dbReference>
<evidence type="ECO:0000313" key="4">
    <source>
        <dbReference type="EMBL" id="KRG98999.1"/>
    </source>
</evidence>
<name>A0A0R0F8K4_SOYBN</name>
<keyword evidence="6" id="KW-1185">Reference proteome</keyword>
<gene>
    <name evidence="5" type="primary">LOC100778626</name>
    <name evidence="4" type="ORF">GLYMA_18G113100</name>
</gene>
<keyword evidence="2" id="KW-0808">Transferase</keyword>
<dbReference type="GO" id="GO:0016747">
    <property type="term" value="F:acyltransferase activity, transferring groups other than amino-acyl groups"/>
    <property type="evidence" value="ECO:0000318"/>
    <property type="project" value="GO_Central"/>
</dbReference>